<reference evidence="5 6" key="2">
    <citation type="journal article" date="2012" name="Int. J. Syst. Evol. Microbiol.">
        <title>Magnetococcus marinus gen. nov., sp. nov., a marine, magnetotactic bacterium that represents a novel lineage (Magnetococcaceae fam. nov.; Magnetococcales ord. nov.) at the base of the Alphaproteobacteria.</title>
        <authorList>
            <person name="Bazylinski D.A."/>
            <person name="Williams T.J."/>
            <person name="Lefevre C.T."/>
            <person name="Berg R.J."/>
            <person name="Zhang C.L."/>
            <person name="Bowser S.S."/>
            <person name="Dean A.J."/>
            <person name="Beveridge T.J."/>
        </authorList>
    </citation>
    <scope>NUCLEOTIDE SEQUENCE [LARGE SCALE GENOMIC DNA]</scope>
    <source>
        <strain evidence="6">ATCC BAA-1437 / JCM 17883 / MC-1</strain>
    </source>
</reference>
<dbReference type="PRINTS" id="PR00377">
    <property type="entry name" value="IMPHPHTASES"/>
</dbReference>
<evidence type="ECO:0000256" key="4">
    <source>
        <dbReference type="PIRSR" id="PIRSR600760-2"/>
    </source>
</evidence>
<dbReference type="GO" id="GO:0006020">
    <property type="term" value="P:inositol metabolic process"/>
    <property type="evidence" value="ECO:0007669"/>
    <property type="project" value="TreeGrafter"/>
</dbReference>
<dbReference type="RefSeq" id="WP_011714835.1">
    <property type="nucleotide sequence ID" value="NC_008576.1"/>
</dbReference>
<dbReference type="Gene3D" id="3.40.190.80">
    <property type="match status" value="1"/>
</dbReference>
<dbReference type="eggNOG" id="COG0483">
    <property type="taxonomic scope" value="Bacteria"/>
</dbReference>
<comment type="cofactor">
    <cofactor evidence="4">
        <name>Mg(2+)</name>
        <dbReference type="ChEBI" id="CHEBI:18420"/>
    </cofactor>
</comment>
<dbReference type="InterPro" id="IPR020550">
    <property type="entry name" value="Inositol_monophosphatase_CS"/>
</dbReference>
<evidence type="ECO:0000256" key="2">
    <source>
        <dbReference type="ARBA" id="ARBA00022723"/>
    </source>
</evidence>
<keyword evidence="3 4" id="KW-0460">Magnesium</keyword>
<organism evidence="5 6">
    <name type="scientific">Magnetococcus marinus (strain ATCC BAA-1437 / JCM 17883 / MC-1)</name>
    <dbReference type="NCBI Taxonomy" id="156889"/>
    <lineage>
        <taxon>Bacteria</taxon>
        <taxon>Pseudomonadati</taxon>
        <taxon>Pseudomonadota</taxon>
        <taxon>Magnetococcia</taxon>
        <taxon>Magnetococcales</taxon>
        <taxon>Magnetococcaceae</taxon>
        <taxon>Magnetococcus</taxon>
    </lineage>
</organism>
<dbReference type="CDD" id="cd01638">
    <property type="entry name" value="CysQ"/>
    <property type="match status" value="1"/>
</dbReference>
<comment type="similarity">
    <text evidence="1">Belongs to the inositol monophosphatase superfamily.</text>
</comment>
<evidence type="ECO:0000313" key="5">
    <source>
        <dbReference type="EMBL" id="ABK45773.1"/>
    </source>
</evidence>
<evidence type="ECO:0000313" key="6">
    <source>
        <dbReference type="Proteomes" id="UP000002586"/>
    </source>
</evidence>
<dbReference type="GO" id="GO:0008934">
    <property type="term" value="F:inositol monophosphate 1-phosphatase activity"/>
    <property type="evidence" value="ECO:0007669"/>
    <property type="project" value="TreeGrafter"/>
</dbReference>
<dbReference type="AlphaFoldDB" id="A0LCT0"/>
<dbReference type="HOGENOM" id="CLU_044118_3_1_5"/>
<feature type="binding site" evidence="4">
    <location>
        <position position="95"/>
    </location>
    <ligand>
        <name>Mg(2+)</name>
        <dbReference type="ChEBI" id="CHEBI:18420"/>
        <label>1</label>
        <note>catalytic</note>
    </ligand>
</feature>
<dbReference type="PANTHER" id="PTHR20854:SF4">
    <property type="entry name" value="INOSITOL-1-MONOPHOSPHATASE-RELATED"/>
    <property type="match status" value="1"/>
</dbReference>
<evidence type="ECO:0000256" key="3">
    <source>
        <dbReference type="ARBA" id="ARBA00022842"/>
    </source>
</evidence>
<dbReference type="Pfam" id="PF00459">
    <property type="entry name" value="Inositol_P"/>
    <property type="match status" value="1"/>
</dbReference>
<dbReference type="GO" id="GO:0008441">
    <property type="term" value="F:3'(2'),5'-bisphosphate nucleotidase activity"/>
    <property type="evidence" value="ECO:0007669"/>
    <property type="project" value="UniProtKB-EC"/>
</dbReference>
<reference evidence="6" key="1">
    <citation type="journal article" date="2009" name="Appl. Environ. Microbiol.">
        <title>Complete genome sequence of the chemolithoautotrophic marine magnetotactic coccus strain MC-1.</title>
        <authorList>
            <person name="Schubbe S."/>
            <person name="Williams T.J."/>
            <person name="Xie G."/>
            <person name="Kiss H.E."/>
            <person name="Brettin T.S."/>
            <person name="Martinez D."/>
            <person name="Ross C.A."/>
            <person name="Schuler D."/>
            <person name="Cox B.L."/>
            <person name="Nealson K.H."/>
            <person name="Bazylinski D.A."/>
        </authorList>
    </citation>
    <scope>NUCLEOTIDE SEQUENCE [LARGE SCALE GENOMIC DNA]</scope>
    <source>
        <strain evidence="6">ATCC BAA-1437 / JCM 17883 / MC-1</strain>
    </source>
</reference>
<dbReference type="SUPFAM" id="SSF56655">
    <property type="entry name" value="Carbohydrate phosphatase"/>
    <property type="match status" value="1"/>
</dbReference>
<dbReference type="EMBL" id="CP000471">
    <property type="protein sequence ID" value="ABK45773.1"/>
    <property type="molecule type" value="Genomic_DNA"/>
</dbReference>
<feature type="binding site" evidence="4">
    <location>
        <position position="93"/>
    </location>
    <ligand>
        <name>Mg(2+)</name>
        <dbReference type="ChEBI" id="CHEBI:18420"/>
        <label>2</label>
    </ligand>
</feature>
<proteinExistence type="inferred from homology"/>
<protein>
    <submittedName>
        <fullName evidence="5">3'(2'),5'-bisphosphate nucleotidase</fullName>
        <ecNumber evidence="5">3.1.3.7</ecNumber>
    </submittedName>
</protein>
<dbReference type="KEGG" id="mgm:Mmc1_3283"/>
<name>A0LCT0_MAGMM</name>
<dbReference type="InterPro" id="IPR000760">
    <property type="entry name" value="Inositol_monophosphatase-like"/>
</dbReference>
<keyword evidence="5" id="KW-0378">Hydrolase</keyword>
<keyword evidence="2 4" id="KW-0479">Metal-binding</keyword>
<feature type="binding site" evidence="4">
    <location>
        <position position="96"/>
    </location>
    <ligand>
        <name>Mg(2+)</name>
        <dbReference type="ChEBI" id="CHEBI:18420"/>
        <label>1</label>
        <note>catalytic</note>
    </ligand>
</feature>
<dbReference type="Gene3D" id="3.30.540.10">
    <property type="entry name" value="Fructose-1,6-Bisphosphatase, subunit A, domain 1"/>
    <property type="match status" value="1"/>
</dbReference>
<accession>A0LCT0</accession>
<dbReference type="PROSITE" id="PS00630">
    <property type="entry name" value="IMP_2"/>
    <property type="match status" value="1"/>
</dbReference>
<evidence type="ECO:0000256" key="1">
    <source>
        <dbReference type="ARBA" id="ARBA00009759"/>
    </source>
</evidence>
<dbReference type="STRING" id="156889.Mmc1_3283"/>
<sequence length="274" mass="29965">MPSAYEIECQLMTQAAQQCHDTIMQHFRLGQTVGEGANVQDKGINNPLTAADLAVDGYLHDTLLTARPDYGWLSEETVDNPSRLKNQRVWVVDPIDGTKEFIAGIPQFAISIGLVDNGQPVAAVVYNPALQEMFSAHLGGGAQLNGTPIHTSTRTSLQGARCLASRSETKRGEWDSFTSELQLTTMGSIAYKLALVAMGRYDMTFTLTPKNEWDFCAGHLLVTEAGGAISHKEGSPFIYNQAQPKTRSVVATNGPLHEPLLNRLRDVPLGRDRR</sequence>
<dbReference type="EC" id="3.1.3.7" evidence="5"/>
<feature type="binding site" evidence="4">
    <location>
        <position position="214"/>
    </location>
    <ligand>
        <name>Mg(2+)</name>
        <dbReference type="ChEBI" id="CHEBI:18420"/>
        <label>1</label>
        <note>catalytic</note>
    </ligand>
</feature>
<dbReference type="Proteomes" id="UP000002586">
    <property type="component" value="Chromosome"/>
</dbReference>
<dbReference type="PANTHER" id="PTHR20854">
    <property type="entry name" value="INOSITOL MONOPHOSPHATASE"/>
    <property type="match status" value="1"/>
</dbReference>
<dbReference type="OrthoDB" id="9785695at2"/>
<gene>
    <name evidence="5" type="ordered locus">Mmc1_3283</name>
</gene>
<dbReference type="GO" id="GO:0046872">
    <property type="term" value="F:metal ion binding"/>
    <property type="evidence" value="ECO:0007669"/>
    <property type="project" value="UniProtKB-KW"/>
</dbReference>
<keyword evidence="6" id="KW-1185">Reference proteome</keyword>
<feature type="binding site" evidence="4">
    <location>
        <position position="75"/>
    </location>
    <ligand>
        <name>Mg(2+)</name>
        <dbReference type="ChEBI" id="CHEBI:18420"/>
        <label>1</label>
        <note>catalytic</note>
    </ligand>
</feature>
<dbReference type="GO" id="GO:0046854">
    <property type="term" value="P:phosphatidylinositol phosphate biosynthetic process"/>
    <property type="evidence" value="ECO:0007669"/>
    <property type="project" value="InterPro"/>
</dbReference>
<dbReference type="GO" id="GO:0007165">
    <property type="term" value="P:signal transduction"/>
    <property type="evidence" value="ECO:0007669"/>
    <property type="project" value="TreeGrafter"/>
</dbReference>